<evidence type="ECO:0000313" key="4">
    <source>
        <dbReference type="EMBL" id="SHH50501.1"/>
    </source>
</evidence>
<dbReference type="STRING" id="947013.SAMN04488109_4100"/>
<dbReference type="InterPro" id="IPR032095">
    <property type="entry name" value="Sacchrp_dh-like_C"/>
</dbReference>
<dbReference type="InterPro" id="IPR036291">
    <property type="entry name" value="NAD(P)-bd_dom_sf"/>
</dbReference>
<reference evidence="4 5" key="1">
    <citation type="submission" date="2016-11" db="EMBL/GenBank/DDBJ databases">
        <authorList>
            <person name="Jaros S."/>
            <person name="Januszkiewicz K."/>
            <person name="Wedrychowicz H."/>
        </authorList>
    </citation>
    <scope>NUCLEOTIDE SEQUENCE [LARGE SCALE GENOMIC DNA]</scope>
    <source>
        <strain evidence="4 5">DSM 24574</strain>
    </source>
</reference>
<dbReference type="InterPro" id="IPR005097">
    <property type="entry name" value="Sacchrp_dh_NADP-bd"/>
</dbReference>
<dbReference type="PANTHER" id="PTHR11133">
    <property type="entry name" value="SACCHAROPINE DEHYDROGENASE"/>
    <property type="match status" value="1"/>
</dbReference>
<dbReference type="SUPFAM" id="SSF51735">
    <property type="entry name" value="NAD(P)-binding Rossmann-fold domains"/>
    <property type="match status" value="1"/>
</dbReference>
<feature type="domain" description="Saccharopine dehydrogenase-like C-terminal" evidence="3">
    <location>
        <begin position="126"/>
        <end position="435"/>
    </location>
</feature>
<gene>
    <name evidence="4" type="ORF">SAMN04488109_4100</name>
</gene>
<dbReference type="InterPro" id="IPR051168">
    <property type="entry name" value="AASS"/>
</dbReference>
<dbReference type="SUPFAM" id="SSF55347">
    <property type="entry name" value="Glyceraldehyde-3-phosphate dehydrogenase-like, C-terminal domain"/>
    <property type="match status" value="1"/>
</dbReference>
<dbReference type="AlphaFoldDB" id="A0A1M5TIK6"/>
<dbReference type="GO" id="GO:0019878">
    <property type="term" value="P:lysine biosynthetic process via aminoadipic acid"/>
    <property type="evidence" value="ECO:0007669"/>
    <property type="project" value="TreeGrafter"/>
</dbReference>
<dbReference type="Pfam" id="PF03435">
    <property type="entry name" value="Sacchrp_dh_NADP"/>
    <property type="match status" value="1"/>
</dbReference>
<sequence length="442" mass="48820">MKTILVLGAGRSSSSLIQYLLQHAAAGPWTVVVGDFSEAAAREKIGTSAHGRAIAFDINNEAQSSAAIQEADVVISLMPATLHPLVARHCLRWNKHLLNASYVSDEMRSYHAEALSKGLLFLNECGLDPGIDHMSALQVIDGIKARGGTLLSFESFTGGLIAPETDPENPWRYKFTWNPRNVVMAGQGTAKFLQDGQYKYIPYQQLFQRLTTVSVPGYGDYEGYANRDSLKYLETYGLQGIQTMVRGTLRNKGYCHAWNVLVQLGCCDDTYAMEGVAEMTHRGFVNAFVEAPAATLQEKIAAMFHISREGEEMKRLQWSGLFSEENVGLASGTPAQILEHILAKKWKLNPGDKDLIVMWHRFRFTLAGKEKEIQAHLVATGENEVHTAMAKTVGLPVGIAAKLLLEGKIKTRGVAIPVTKEFYDPILEALALYGIRLIETEY</sequence>
<dbReference type="Proteomes" id="UP000184212">
    <property type="component" value="Unassembled WGS sequence"/>
</dbReference>
<accession>A0A1M5TIK6</accession>
<dbReference type="PANTHER" id="PTHR11133:SF22">
    <property type="entry name" value="ALPHA-AMINOADIPIC SEMIALDEHYDE SYNTHASE, MITOCHONDRIAL"/>
    <property type="match status" value="1"/>
</dbReference>
<dbReference type="Pfam" id="PF16653">
    <property type="entry name" value="Sacchrp_dh_C"/>
    <property type="match status" value="1"/>
</dbReference>
<dbReference type="RefSeq" id="WP_073137730.1">
    <property type="nucleotide sequence ID" value="NZ_FQWQ01000003.1"/>
</dbReference>
<organism evidence="4 5">
    <name type="scientific">Chryseolinea serpens</name>
    <dbReference type="NCBI Taxonomy" id="947013"/>
    <lineage>
        <taxon>Bacteria</taxon>
        <taxon>Pseudomonadati</taxon>
        <taxon>Bacteroidota</taxon>
        <taxon>Cytophagia</taxon>
        <taxon>Cytophagales</taxon>
        <taxon>Fulvivirgaceae</taxon>
        <taxon>Chryseolinea</taxon>
    </lineage>
</organism>
<dbReference type="GO" id="GO:0005737">
    <property type="term" value="C:cytoplasm"/>
    <property type="evidence" value="ECO:0007669"/>
    <property type="project" value="TreeGrafter"/>
</dbReference>
<evidence type="ECO:0000256" key="1">
    <source>
        <dbReference type="ARBA" id="ARBA00023002"/>
    </source>
</evidence>
<keyword evidence="5" id="KW-1185">Reference proteome</keyword>
<dbReference type="EMBL" id="FQWQ01000003">
    <property type="protein sequence ID" value="SHH50501.1"/>
    <property type="molecule type" value="Genomic_DNA"/>
</dbReference>
<evidence type="ECO:0000259" key="2">
    <source>
        <dbReference type="Pfam" id="PF03435"/>
    </source>
</evidence>
<dbReference type="Gene3D" id="3.30.360.10">
    <property type="entry name" value="Dihydrodipicolinate Reductase, domain 2"/>
    <property type="match status" value="1"/>
</dbReference>
<evidence type="ECO:0000313" key="5">
    <source>
        <dbReference type="Proteomes" id="UP000184212"/>
    </source>
</evidence>
<dbReference type="OrthoDB" id="973788at2"/>
<dbReference type="Gene3D" id="1.10.1870.10">
    <property type="entry name" value="Domain 3, Saccharopine reductase"/>
    <property type="match status" value="1"/>
</dbReference>
<feature type="domain" description="Saccharopine dehydrogenase NADP binding" evidence="2">
    <location>
        <begin position="4"/>
        <end position="120"/>
    </location>
</feature>
<name>A0A1M5TIK6_9BACT</name>
<dbReference type="GO" id="GO:0004753">
    <property type="term" value="F:saccharopine dehydrogenase activity"/>
    <property type="evidence" value="ECO:0007669"/>
    <property type="project" value="TreeGrafter"/>
</dbReference>
<keyword evidence="1" id="KW-0560">Oxidoreductase</keyword>
<evidence type="ECO:0000259" key="3">
    <source>
        <dbReference type="Pfam" id="PF16653"/>
    </source>
</evidence>
<dbReference type="Gene3D" id="3.40.50.720">
    <property type="entry name" value="NAD(P)-binding Rossmann-like Domain"/>
    <property type="match status" value="1"/>
</dbReference>
<proteinExistence type="predicted"/>
<protein>
    <submittedName>
        <fullName evidence="4">Saccharopine dehydrogenase (NADP+, L-glutamate forming)</fullName>
    </submittedName>
</protein>